<evidence type="ECO:0000256" key="6">
    <source>
        <dbReference type="ARBA" id="ARBA00022989"/>
    </source>
</evidence>
<organism evidence="9 10">
    <name type="scientific">Gracilibacillus halotolerans</name>
    <dbReference type="NCBI Taxonomy" id="74386"/>
    <lineage>
        <taxon>Bacteria</taxon>
        <taxon>Bacillati</taxon>
        <taxon>Bacillota</taxon>
        <taxon>Bacilli</taxon>
        <taxon>Bacillales</taxon>
        <taxon>Bacillaceae</taxon>
        <taxon>Gracilibacillus</taxon>
    </lineage>
</organism>
<sequence length="360" mass="40349">MFDRKINRILVTLILTFGLVYLIYLTRFIFEPVSAYLAAIAVPIIGAGIIFYVTNPLVDWLEKKKIARIWGTLIVFFLILLVLALFVLFIAPTVQGQFTNFTDSVPKMVDSTEKIIDMWQERQFIIPQQVEDTINNILDQLGNSADVITAGIINTIGQVFSFVFSFFLIPFFLFFMLKDGHKFVPFITKFLKPTQATSFKKLTSEVNNTLSSFIQGQFIVSICVGTMLYIGYLIIDLNYSLSLALFGLVMNFIPFIGPFLSAVPAVIVGFFQDPIIALWAIAVMVVAQQIESNFISPNIMGRALSLHPLTVITLILAAGGIAGFLGVLFIIPAYAVVKTVIAHFYDEWKKRQPEDDTPIL</sequence>
<feature type="transmembrane region" description="Helical" evidence="8">
    <location>
        <begin position="70"/>
        <end position="91"/>
    </location>
</feature>
<evidence type="ECO:0000256" key="2">
    <source>
        <dbReference type="ARBA" id="ARBA00009773"/>
    </source>
</evidence>
<evidence type="ECO:0000256" key="5">
    <source>
        <dbReference type="ARBA" id="ARBA00022692"/>
    </source>
</evidence>
<keyword evidence="4" id="KW-1003">Cell membrane</keyword>
<keyword evidence="7 8" id="KW-0472">Membrane</keyword>
<dbReference type="Proteomes" id="UP000572212">
    <property type="component" value="Unassembled WGS sequence"/>
</dbReference>
<feature type="transmembrane region" description="Helical" evidence="8">
    <location>
        <begin position="270"/>
        <end position="290"/>
    </location>
</feature>
<keyword evidence="5 8" id="KW-0812">Transmembrane</keyword>
<keyword evidence="3" id="KW-0813">Transport</keyword>
<feature type="transmembrane region" description="Helical" evidence="8">
    <location>
        <begin position="159"/>
        <end position="177"/>
    </location>
</feature>
<protein>
    <submittedName>
        <fullName evidence="9">Putative PurR-regulated permease PerM</fullName>
    </submittedName>
</protein>
<feature type="transmembrane region" description="Helical" evidence="8">
    <location>
        <begin position="241"/>
        <end position="263"/>
    </location>
</feature>
<dbReference type="EMBL" id="JACHON010000007">
    <property type="protein sequence ID" value="MBB6513045.1"/>
    <property type="molecule type" value="Genomic_DNA"/>
</dbReference>
<dbReference type="Pfam" id="PF01594">
    <property type="entry name" value="AI-2E_transport"/>
    <property type="match status" value="1"/>
</dbReference>
<evidence type="ECO:0000256" key="3">
    <source>
        <dbReference type="ARBA" id="ARBA00022448"/>
    </source>
</evidence>
<keyword evidence="10" id="KW-1185">Reference proteome</keyword>
<comment type="caution">
    <text evidence="9">The sequence shown here is derived from an EMBL/GenBank/DDBJ whole genome shotgun (WGS) entry which is preliminary data.</text>
</comment>
<dbReference type="GO" id="GO:0005886">
    <property type="term" value="C:plasma membrane"/>
    <property type="evidence" value="ECO:0007669"/>
    <property type="project" value="UniProtKB-SubCell"/>
</dbReference>
<accession>A0A841RPE2</accession>
<dbReference type="GO" id="GO:0055085">
    <property type="term" value="P:transmembrane transport"/>
    <property type="evidence" value="ECO:0007669"/>
    <property type="project" value="TreeGrafter"/>
</dbReference>
<dbReference type="PANTHER" id="PTHR21716:SF53">
    <property type="entry name" value="PERMEASE PERM-RELATED"/>
    <property type="match status" value="1"/>
</dbReference>
<feature type="transmembrane region" description="Helical" evidence="8">
    <location>
        <begin position="36"/>
        <end position="58"/>
    </location>
</feature>
<comment type="similarity">
    <text evidence="2">Belongs to the autoinducer-2 exporter (AI-2E) (TC 2.A.86) family.</text>
</comment>
<name>A0A841RPE2_9BACI</name>
<feature type="transmembrane region" description="Helical" evidence="8">
    <location>
        <begin position="310"/>
        <end position="337"/>
    </location>
</feature>
<reference evidence="9 10" key="1">
    <citation type="submission" date="2020-08" db="EMBL/GenBank/DDBJ databases">
        <title>Genomic Encyclopedia of Type Strains, Phase IV (KMG-IV): sequencing the most valuable type-strain genomes for metagenomic binning, comparative biology and taxonomic classification.</title>
        <authorList>
            <person name="Goeker M."/>
        </authorList>
    </citation>
    <scope>NUCLEOTIDE SEQUENCE [LARGE SCALE GENOMIC DNA]</scope>
    <source>
        <strain evidence="9 10">DSM 11805</strain>
    </source>
</reference>
<feature type="transmembrane region" description="Helical" evidence="8">
    <location>
        <begin position="218"/>
        <end position="235"/>
    </location>
</feature>
<comment type="subcellular location">
    <subcellularLocation>
        <location evidence="1">Cell membrane</location>
        <topology evidence="1">Multi-pass membrane protein</topology>
    </subcellularLocation>
</comment>
<feature type="transmembrane region" description="Helical" evidence="8">
    <location>
        <begin position="9"/>
        <end position="30"/>
    </location>
</feature>
<evidence type="ECO:0000256" key="4">
    <source>
        <dbReference type="ARBA" id="ARBA00022475"/>
    </source>
</evidence>
<keyword evidence="6 8" id="KW-1133">Transmembrane helix</keyword>
<evidence type="ECO:0000313" key="10">
    <source>
        <dbReference type="Proteomes" id="UP000572212"/>
    </source>
</evidence>
<evidence type="ECO:0000256" key="8">
    <source>
        <dbReference type="SAM" id="Phobius"/>
    </source>
</evidence>
<evidence type="ECO:0000256" key="1">
    <source>
        <dbReference type="ARBA" id="ARBA00004651"/>
    </source>
</evidence>
<evidence type="ECO:0000313" key="9">
    <source>
        <dbReference type="EMBL" id="MBB6513045.1"/>
    </source>
</evidence>
<evidence type="ECO:0000256" key="7">
    <source>
        <dbReference type="ARBA" id="ARBA00023136"/>
    </source>
</evidence>
<dbReference type="InterPro" id="IPR002549">
    <property type="entry name" value="AI-2E-like"/>
</dbReference>
<dbReference type="AlphaFoldDB" id="A0A841RPE2"/>
<gene>
    <name evidence="9" type="ORF">GGQ92_001835</name>
</gene>
<dbReference type="PANTHER" id="PTHR21716">
    <property type="entry name" value="TRANSMEMBRANE PROTEIN"/>
    <property type="match status" value="1"/>
</dbReference>
<proteinExistence type="inferred from homology"/>